<protein>
    <recommendedName>
        <fullName evidence="6">Prepilin-type N-terminal cleavage/methylation domain-containing protein</fullName>
    </recommendedName>
</protein>
<gene>
    <name evidence="4" type="ORF">ABE65_018020</name>
</gene>
<sequence>MLSEKGFSLIEVLISLTILSVSVIGISQFFHQANQISAGNNTKLVATNLARMTLERIQINHEPYGINLISGMSEKSLTKSTCSTSACQSLYEMDINNKPYKITIRVKQLPADKEIGLYSAKVLVNYGKPNPTSVEGYLKDAARTN</sequence>
<evidence type="ECO:0000256" key="3">
    <source>
        <dbReference type="SAM" id="Phobius"/>
    </source>
</evidence>
<dbReference type="STRING" id="1221500.ABE65_018020"/>
<dbReference type="RefSeq" id="WP_066397981.1">
    <property type="nucleotide sequence ID" value="NZ_CP015378.1"/>
</dbReference>
<keyword evidence="3" id="KW-1133">Transmembrane helix</keyword>
<dbReference type="Proteomes" id="UP000076623">
    <property type="component" value="Chromosome"/>
</dbReference>
<comment type="subcellular location">
    <subcellularLocation>
        <location evidence="1">Cell surface</location>
    </subcellularLocation>
</comment>
<dbReference type="GO" id="GO:0009986">
    <property type="term" value="C:cell surface"/>
    <property type="evidence" value="ECO:0007669"/>
    <property type="project" value="UniProtKB-SubCell"/>
</dbReference>
<organism evidence="4 5">
    <name type="scientific">Fictibacillus phosphorivorans</name>
    <dbReference type="NCBI Taxonomy" id="1221500"/>
    <lineage>
        <taxon>Bacteria</taxon>
        <taxon>Bacillati</taxon>
        <taxon>Bacillota</taxon>
        <taxon>Bacilli</taxon>
        <taxon>Bacillales</taxon>
        <taxon>Fictibacillaceae</taxon>
        <taxon>Fictibacillus</taxon>
    </lineage>
</organism>
<keyword evidence="3" id="KW-0812">Transmembrane</keyword>
<evidence type="ECO:0008006" key="6">
    <source>
        <dbReference type="Google" id="ProtNLM"/>
    </source>
</evidence>
<keyword evidence="3" id="KW-0472">Membrane</keyword>
<dbReference type="EMBL" id="CP015378">
    <property type="protein sequence ID" value="ANC78589.1"/>
    <property type="molecule type" value="Genomic_DNA"/>
</dbReference>
<dbReference type="AlphaFoldDB" id="A0A168W8U1"/>
<dbReference type="KEGG" id="fpn:ABE65_018020"/>
<dbReference type="InterPro" id="IPR012902">
    <property type="entry name" value="N_methyl_site"/>
</dbReference>
<evidence type="ECO:0000313" key="4">
    <source>
        <dbReference type="EMBL" id="ANC78589.1"/>
    </source>
</evidence>
<evidence type="ECO:0000256" key="1">
    <source>
        <dbReference type="ARBA" id="ARBA00004241"/>
    </source>
</evidence>
<evidence type="ECO:0000256" key="2">
    <source>
        <dbReference type="ARBA" id="ARBA00023287"/>
    </source>
</evidence>
<name>A0A168W8U1_9BACL</name>
<evidence type="ECO:0000313" key="5">
    <source>
        <dbReference type="Proteomes" id="UP000076623"/>
    </source>
</evidence>
<dbReference type="NCBIfam" id="TIGR02532">
    <property type="entry name" value="IV_pilin_GFxxxE"/>
    <property type="match status" value="1"/>
</dbReference>
<keyword evidence="5" id="KW-1185">Reference proteome</keyword>
<dbReference type="Pfam" id="PF07963">
    <property type="entry name" value="N_methyl"/>
    <property type="match status" value="1"/>
</dbReference>
<feature type="transmembrane region" description="Helical" evidence="3">
    <location>
        <begin position="12"/>
        <end position="30"/>
    </location>
</feature>
<reference evidence="4 5" key="1">
    <citation type="submission" date="2016-04" db="EMBL/GenBank/DDBJ databases">
        <title>Complete genome sequence of Fictibacillus phosphorivorans G25-29, a strain toxic to nematodes.</title>
        <authorList>
            <person name="Zheng Z."/>
        </authorList>
    </citation>
    <scope>NUCLEOTIDE SEQUENCE [LARGE SCALE GENOMIC DNA]</scope>
    <source>
        <strain evidence="4 5">G25-29</strain>
    </source>
</reference>
<proteinExistence type="predicted"/>
<accession>A0A168W8U1</accession>
<keyword evidence="2" id="KW-0178">Competence</keyword>
<dbReference type="GO" id="GO:0030420">
    <property type="term" value="P:establishment of competence for transformation"/>
    <property type="evidence" value="ECO:0007669"/>
    <property type="project" value="UniProtKB-KW"/>
</dbReference>